<feature type="transmembrane region" description="Helical" evidence="1">
    <location>
        <begin position="98"/>
        <end position="116"/>
    </location>
</feature>
<evidence type="ECO:0000313" key="4">
    <source>
        <dbReference type="Proteomes" id="UP000823749"/>
    </source>
</evidence>
<dbReference type="AlphaFoldDB" id="A0AAV6JU81"/>
<dbReference type="GO" id="GO:0005685">
    <property type="term" value="C:U1 snRNP"/>
    <property type="evidence" value="ECO:0007669"/>
    <property type="project" value="TreeGrafter"/>
</dbReference>
<dbReference type="PROSITE" id="PS50020">
    <property type="entry name" value="WW_DOMAIN_2"/>
    <property type="match status" value="1"/>
</dbReference>
<reference evidence="3 4" key="1">
    <citation type="submission" date="2020-08" db="EMBL/GenBank/DDBJ databases">
        <title>Plant Genome Project.</title>
        <authorList>
            <person name="Zhang R.-G."/>
        </authorList>
    </citation>
    <scope>NUCLEOTIDE SEQUENCE [LARGE SCALE GENOMIC DNA]</scope>
    <source>
        <strain evidence="3">WSP0</strain>
        <tissue evidence="3">Leaf</tissue>
    </source>
</reference>
<dbReference type="EMBL" id="JACTNZ010000006">
    <property type="protein sequence ID" value="KAG5543686.1"/>
    <property type="molecule type" value="Genomic_DNA"/>
</dbReference>
<feature type="domain" description="WW" evidence="2">
    <location>
        <begin position="345"/>
        <end position="376"/>
    </location>
</feature>
<evidence type="ECO:0000313" key="3">
    <source>
        <dbReference type="EMBL" id="KAG5543686.1"/>
    </source>
</evidence>
<evidence type="ECO:0000259" key="2">
    <source>
        <dbReference type="PROSITE" id="PS50020"/>
    </source>
</evidence>
<organism evidence="3 4">
    <name type="scientific">Rhododendron griersonianum</name>
    <dbReference type="NCBI Taxonomy" id="479676"/>
    <lineage>
        <taxon>Eukaryota</taxon>
        <taxon>Viridiplantae</taxon>
        <taxon>Streptophyta</taxon>
        <taxon>Embryophyta</taxon>
        <taxon>Tracheophyta</taxon>
        <taxon>Spermatophyta</taxon>
        <taxon>Magnoliopsida</taxon>
        <taxon>eudicotyledons</taxon>
        <taxon>Gunneridae</taxon>
        <taxon>Pentapetalae</taxon>
        <taxon>asterids</taxon>
        <taxon>Ericales</taxon>
        <taxon>Ericaceae</taxon>
        <taxon>Ericoideae</taxon>
        <taxon>Rhodoreae</taxon>
        <taxon>Rhododendron</taxon>
    </lineage>
</organism>
<dbReference type="SMART" id="SM00456">
    <property type="entry name" value="WW"/>
    <property type="match status" value="2"/>
</dbReference>
<dbReference type="Proteomes" id="UP000823749">
    <property type="component" value="Chromosome 6"/>
</dbReference>
<dbReference type="GO" id="GO:0003723">
    <property type="term" value="F:RNA binding"/>
    <property type="evidence" value="ECO:0007669"/>
    <property type="project" value="TreeGrafter"/>
</dbReference>
<dbReference type="Gene3D" id="2.20.70.10">
    <property type="match status" value="1"/>
</dbReference>
<protein>
    <recommendedName>
        <fullName evidence="2">WW domain-containing protein</fullName>
    </recommendedName>
</protein>
<sequence length="405" mass="44945">MDQITVLISVQCDSSSQLKPNWVPIVKPKKGRRAIPNNTFGKRSKLCLLSVKPSSIFDFVRSQKWITVMVQSMSKYKLNWYLGMYMFMHVHIWDKRRGFLLCICMYGIYYLILYYSNGDCSSFAVSQFSLCSRMDNNPQSYGAQFLPLGQGISSPNVGIPPNQSQPLQYSQPMQQSPIPMQYTQTSTPIMSSAPPPQPAAPQLNSHISGLGGPGVPFLSSYTFAPSSFGQAQHNVSAPSQFQPSQMHEQFVPVGGQPWMSTGSQGGPIITPVQQIGQKSSDTAVTTPAINVPSGAQQSSSDWQEYKAEDIITTRQSSWEKPLELMTPIEVCHVTFLLISVNSQRADASTVWKEFTTADGTYYNTVTKQSKWQIPEELKVHSTTDSSSPFEQSFLLLALVSCLRAC</sequence>
<proteinExistence type="predicted"/>
<keyword evidence="4" id="KW-1185">Reference proteome</keyword>
<dbReference type="GO" id="GO:0045292">
    <property type="term" value="P:mRNA cis splicing, via spliceosome"/>
    <property type="evidence" value="ECO:0007669"/>
    <property type="project" value="InterPro"/>
</dbReference>
<accession>A0AAV6JU81</accession>
<keyword evidence="1" id="KW-1133">Transmembrane helix</keyword>
<comment type="caution">
    <text evidence="3">The sequence shown here is derived from an EMBL/GenBank/DDBJ whole genome shotgun (WGS) entry which is preliminary data.</text>
</comment>
<name>A0AAV6JU81_9ERIC</name>
<dbReference type="SUPFAM" id="SSF51045">
    <property type="entry name" value="WW domain"/>
    <property type="match status" value="1"/>
</dbReference>
<keyword evidence="1" id="KW-0812">Transmembrane</keyword>
<dbReference type="PANTHER" id="PTHR11864:SF0">
    <property type="entry name" value="PRP40 PRE-MRNA PROCESSING FACTOR 40 HOMOLOG A (YEAST)"/>
    <property type="match status" value="1"/>
</dbReference>
<dbReference type="InterPro" id="IPR039726">
    <property type="entry name" value="Prp40-like"/>
</dbReference>
<evidence type="ECO:0000256" key="1">
    <source>
        <dbReference type="SAM" id="Phobius"/>
    </source>
</evidence>
<keyword evidence="1" id="KW-0472">Membrane</keyword>
<dbReference type="PANTHER" id="PTHR11864">
    <property type="entry name" value="PRE-MRNA-PROCESSING PROTEIN PRP40"/>
    <property type="match status" value="1"/>
</dbReference>
<dbReference type="InterPro" id="IPR036020">
    <property type="entry name" value="WW_dom_sf"/>
</dbReference>
<dbReference type="GO" id="GO:0071004">
    <property type="term" value="C:U2-type prespliceosome"/>
    <property type="evidence" value="ECO:0007669"/>
    <property type="project" value="TreeGrafter"/>
</dbReference>
<dbReference type="CDD" id="cd00201">
    <property type="entry name" value="WW"/>
    <property type="match status" value="1"/>
</dbReference>
<dbReference type="InterPro" id="IPR001202">
    <property type="entry name" value="WW_dom"/>
</dbReference>
<gene>
    <name evidence="3" type="ORF">RHGRI_016444</name>
</gene>